<name>A0A0W0Y501_9GAMM</name>
<dbReference type="CDD" id="cd01949">
    <property type="entry name" value="GGDEF"/>
    <property type="match status" value="1"/>
</dbReference>
<dbReference type="InterPro" id="IPR003018">
    <property type="entry name" value="GAF"/>
</dbReference>
<dbReference type="AlphaFoldDB" id="A0A0W0Y501"/>
<feature type="domain" description="GGDEF" evidence="5">
    <location>
        <begin position="570"/>
        <end position="704"/>
    </location>
</feature>
<evidence type="ECO:0000256" key="3">
    <source>
        <dbReference type="ARBA" id="ARBA00034247"/>
    </source>
</evidence>
<dbReference type="SMART" id="SM00065">
    <property type="entry name" value="GAF"/>
    <property type="match status" value="1"/>
</dbReference>
<reference evidence="6 7" key="1">
    <citation type="submission" date="2015-11" db="EMBL/GenBank/DDBJ databases">
        <title>Genomic analysis of 38 Legionella species identifies large and diverse effector repertoires.</title>
        <authorList>
            <person name="Burstein D."/>
            <person name="Amaro F."/>
            <person name="Zusman T."/>
            <person name="Lifshitz Z."/>
            <person name="Cohen O."/>
            <person name="Gilbert J.A."/>
            <person name="Pupko T."/>
            <person name="Shuman H.A."/>
            <person name="Segal G."/>
        </authorList>
    </citation>
    <scope>NUCLEOTIDE SEQUENCE [LARGE SCALE GENOMIC DNA]</scope>
    <source>
        <strain evidence="6 7">CDC#1442-AUS-E</strain>
    </source>
</reference>
<dbReference type="SUPFAM" id="SSF55785">
    <property type="entry name" value="PYP-like sensor domain (PAS domain)"/>
    <property type="match status" value="1"/>
</dbReference>
<dbReference type="RefSeq" id="WP_058506852.1">
    <property type="nucleotide sequence ID" value="NZ_CAAAIK010000011.1"/>
</dbReference>
<dbReference type="InterPro" id="IPR029016">
    <property type="entry name" value="GAF-like_dom_sf"/>
</dbReference>
<keyword evidence="6" id="KW-0808">Transferase</keyword>
<dbReference type="InterPro" id="IPR043128">
    <property type="entry name" value="Rev_trsase/Diguanyl_cyclase"/>
</dbReference>
<dbReference type="SUPFAM" id="SSF55073">
    <property type="entry name" value="Nucleotide cyclase"/>
    <property type="match status" value="1"/>
</dbReference>
<sequence>MKGKPVSSFLHNLQLSRGILNFVFIAALICLLIINVYSYYQLRALVKANHWVIHTYQVIQSIDSSLYSVVDIESRQRAYLLRGNEQFLADVEPIKKQLTADIEQLVILTKDNPGQKLRVQRFVDSVNKRMELLSRILQFKLSNKLDTLEGLEQLNLSQNLSNRVKDLGQEIKSVEMVLLTERNNSAISQSKVFSSILIVGGTISILFLIIAFALANLELLTRRRAEQHNFNTQTRLRKIIESASDMIAALDKNLQFIIFNEAYQQEFKQLFGKNLTLGMSIDEAFEGIADEKRAISAQWKDSLQNHEKLLRAELKVKDDKYTYEMSSSLIQNDNNEVNGVVHSVRNITQRIKEHTELQLSYEKLTAGMLELQNKNIEITLLVEMSDIMLACSTLEELSAVMSKYSQRLLSFVNGGYLFIMHPSKNYLEKASSWGEPHDQDQTFVPDQCWAIRLGRIHQVNDPEKELVCSHIQLKEHGDRGLLCVPLMAQNDIYGLLYMEAKTDTPLLIDENKRLLITAFAELTALALANVRLRENLRHQSIRDPLTGLYNRRYLEDFMFKQLHQAQRSNSPFAILMIDLDHFKKINDTYGHEAGDVVLKEFGHILQENIRLGDIAARYGGEEFIVMFYDIHLDDAKMRAEAIRAAINKTPLKYGAQQIGQVTASIGLSMYPKDGKTTADLIEAADKALYSAKNNGRNQVVVFGKSENGKLPRSVAEPKQIASKH</sequence>
<proteinExistence type="predicted"/>
<dbReference type="EC" id="2.7.7.65" evidence="2"/>
<comment type="caution">
    <text evidence="6">The sequence shown here is derived from an EMBL/GenBank/DDBJ whole genome shotgun (WGS) entry which is preliminary data.</text>
</comment>
<dbReference type="CDD" id="cd19410">
    <property type="entry name" value="HK9-like_sensor"/>
    <property type="match status" value="1"/>
</dbReference>
<dbReference type="Gene3D" id="3.30.70.270">
    <property type="match status" value="1"/>
</dbReference>
<dbReference type="Gene3D" id="3.30.450.40">
    <property type="match status" value="1"/>
</dbReference>
<evidence type="ECO:0000259" key="5">
    <source>
        <dbReference type="PROSITE" id="PS50887"/>
    </source>
</evidence>
<gene>
    <name evidence="6" type="ORF">Lqui_0753</name>
</gene>
<dbReference type="PANTHER" id="PTHR45138">
    <property type="entry name" value="REGULATORY COMPONENTS OF SENSORY TRANSDUCTION SYSTEM"/>
    <property type="match status" value="1"/>
</dbReference>
<keyword evidence="4" id="KW-1133">Transmembrane helix</keyword>
<dbReference type="Pfam" id="PF08448">
    <property type="entry name" value="PAS_4"/>
    <property type="match status" value="1"/>
</dbReference>
<dbReference type="GO" id="GO:0043709">
    <property type="term" value="P:cell adhesion involved in single-species biofilm formation"/>
    <property type="evidence" value="ECO:0007669"/>
    <property type="project" value="TreeGrafter"/>
</dbReference>
<dbReference type="Proteomes" id="UP000054618">
    <property type="component" value="Unassembled WGS sequence"/>
</dbReference>
<protein>
    <recommendedName>
        <fullName evidence="2">diguanylate cyclase</fullName>
        <ecNumber evidence="2">2.7.7.65</ecNumber>
    </recommendedName>
</protein>
<dbReference type="GO" id="GO:0052621">
    <property type="term" value="F:diguanylate cyclase activity"/>
    <property type="evidence" value="ECO:0007669"/>
    <property type="project" value="UniProtKB-EC"/>
</dbReference>
<dbReference type="GO" id="GO:1902201">
    <property type="term" value="P:negative regulation of bacterial-type flagellum-dependent cell motility"/>
    <property type="evidence" value="ECO:0007669"/>
    <property type="project" value="TreeGrafter"/>
</dbReference>
<keyword evidence="4" id="KW-0472">Membrane</keyword>
<dbReference type="InterPro" id="IPR035965">
    <property type="entry name" value="PAS-like_dom_sf"/>
</dbReference>
<dbReference type="Pfam" id="PF05227">
    <property type="entry name" value="CHASE3"/>
    <property type="match status" value="1"/>
</dbReference>
<evidence type="ECO:0000256" key="4">
    <source>
        <dbReference type="SAM" id="Phobius"/>
    </source>
</evidence>
<dbReference type="NCBIfam" id="TIGR00229">
    <property type="entry name" value="sensory_box"/>
    <property type="match status" value="1"/>
</dbReference>
<dbReference type="Gene3D" id="3.30.450.20">
    <property type="entry name" value="PAS domain"/>
    <property type="match status" value="1"/>
</dbReference>
<dbReference type="STRING" id="45073.Lqui_0753"/>
<keyword evidence="4" id="KW-0812">Transmembrane</keyword>
<dbReference type="InterPro" id="IPR007891">
    <property type="entry name" value="CHASE3"/>
</dbReference>
<dbReference type="InterPro" id="IPR013656">
    <property type="entry name" value="PAS_4"/>
</dbReference>
<evidence type="ECO:0000256" key="2">
    <source>
        <dbReference type="ARBA" id="ARBA00012528"/>
    </source>
</evidence>
<dbReference type="PROSITE" id="PS50887">
    <property type="entry name" value="GGDEF"/>
    <property type="match status" value="1"/>
</dbReference>
<dbReference type="FunFam" id="3.30.70.270:FF:000001">
    <property type="entry name" value="Diguanylate cyclase domain protein"/>
    <property type="match status" value="1"/>
</dbReference>
<dbReference type="GO" id="GO:0005886">
    <property type="term" value="C:plasma membrane"/>
    <property type="evidence" value="ECO:0007669"/>
    <property type="project" value="TreeGrafter"/>
</dbReference>
<dbReference type="GO" id="GO:0016301">
    <property type="term" value="F:kinase activity"/>
    <property type="evidence" value="ECO:0007669"/>
    <property type="project" value="UniProtKB-KW"/>
</dbReference>
<comment type="cofactor">
    <cofactor evidence="1">
        <name>Mg(2+)</name>
        <dbReference type="ChEBI" id="CHEBI:18420"/>
    </cofactor>
</comment>
<evidence type="ECO:0000313" key="6">
    <source>
        <dbReference type="EMBL" id="KTD51909.1"/>
    </source>
</evidence>
<feature type="transmembrane region" description="Helical" evidence="4">
    <location>
        <begin position="20"/>
        <end position="40"/>
    </location>
</feature>
<dbReference type="PANTHER" id="PTHR45138:SF9">
    <property type="entry name" value="DIGUANYLATE CYCLASE DGCM-RELATED"/>
    <property type="match status" value="1"/>
</dbReference>
<evidence type="ECO:0000256" key="1">
    <source>
        <dbReference type="ARBA" id="ARBA00001946"/>
    </source>
</evidence>
<keyword evidence="7" id="KW-1185">Reference proteome</keyword>
<dbReference type="OrthoDB" id="9803824at2"/>
<dbReference type="NCBIfam" id="TIGR00254">
    <property type="entry name" value="GGDEF"/>
    <property type="match status" value="1"/>
</dbReference>
<dbReference type="InterPro" id="IPR000160">
    <property type="entry name" value="GGDEF_dom"/>
</dbReference>
<keyword evidence="6" id="KW-0418">Kinase</keyword>
<dbReference type="InterPro" id="IPR000014">
    <property type="entry name" value="PAS"/>
</dbReference>
<comment type="catalytic activity">
    <reaction evidence="3">
        <text>2 GTP = 3',3'-c-di-GMP + 2 diphosphate</text>
        <dbReference type="Rhea" id="RHEA:24898"/>
        <dbReference type="ChEBI" id="CHEBI:33019"/>
        <dbReference type="ChEBI" id="CHEBI:37565"/>
        <dbReference type="ChEBI" id="CHEBI:58805"/>
        <dbReference type="EC" id="2.7.7.65"/>
    </reaction>
</comment>
<dbReference type="PATRIC" id="fig|45073.5.peg.794"/>
<dbReference type="SMART" id="SM00267">
    <property type="entry name" value="GGDEF"/>
    <property type="match status" value="1"/>
</dbReference>
<dbReference type="InterPro" id="IPR029787">
    <property type="entry name" value="Nucleotide_cyclase"/>
</dbReference>
<feature type="transmembrane region" description="Helical" evidence="4">
    <location>
        <begin position="192"/>
        <end position="215"/>
    </location>
</feature>
<organism evidence="6 7">
    <name type="scientific">Legionella quinlivanii</name>
    <dbReference type="NCBI Taxonomy" id="45073"/>
    <lineage>
        <taxon>Bacteria</taxon>
        <taxon>Pseudomonadati</taxon>
        <taxon>Pseudomonadota</taxon>
        <taxon>Gammaproteobacteria</taxon>
        <taxon>Legionellales</taxon>
        <taxon>Legionellaceae</taxon>
        <taxon>Legionella</taxon>
    </lineage>
</organism>
<dbReference type="Pfam" id="PF00990">
    <property type="entry name" value="GGDEF"/>
    <property type="match status" value="1"/>
</dbReference>
<dbReference type="SUPFAM" id="SSF55781">
    <property type="entry name" value="GAF domain-like"/>
    <property type="match status" value="1"/>
</dbReference>
<dbReference type="Pfam" id="PF13185">
    <property type="entry name" value="GAF_2"/>
    <property type="match status" value="1"/>
</dbReference>
<accession>A0A0W0Y501</accession>
<dbReference type="EMBL" id="LNYS01000006">
    <property type="protein sequence ID" value="KTD51909.1"/>
    <property type="molecule type" value="Genomic_DNA"/>
</dbReference>
<dbReference type="InterPro" id="IPR050469">
    <property type="entry name" value="Diguanylate_Cyclase"/>
</dbReference>
<evidence type="ECO:0000313" key="7">
    <source>
        <dbReference type="Proteomes" id="UP000054618"/>
    </source>
</evidence>